<organism evidence="1 2">
    <name type="scientific">Pristionchus mayeri</name>
    <dbReference type="NCBI Taxonomy" id="1317129"/>
    <lineage>
        <taxon>Eukaryota</taxon>
        <taxon>Metazoa</taxon>
        <taxon>Ecdysozoa</taxon>
        <taxon>Nematoda</taxon>
        <taxon>Chromadorea</taxon>
        <taxon>Rhabditida</taxon>
        <taxon>Rhabditina</taxon>
        <taxon>Diplogasteromorpha</taxon>
        <taxon>Diplogasteroidea</taxon>
        <taxon>Neodiplogasteridae</taxon>
        <taxon>Pristionchus</taxon>
    </lineage>
</organism>
<protein>
    <submittedName>
        <fullName evidence="1">Uncharacterized protein</fullName>
    </submittedName>
</protein>
<dbReference type="AlphaFoldDB" id="A0AAN5I4T0"/>
<name>A0AAN5I4T0_9BILA</name>
<dbReference type="EMBL" id="BTRK01000005">
    <property type="protein sequence ID" value="GMR51420.1"/>
    <property type="molecule type" value="Genomic_DNA"/>
</dbReference>
<reference evidence="2" key="1">
    <citation type="submission" date="2022-10" db="EMBL/GenBank/DDBJ databases">
        <title>Genome assembly of Pristionchus species.</title>
        <authorList>
            <person name="Yoshida K."/>
            <person name="Sommer R.J."/>
        </authorList>
    </citation>
    <scope>NUCLEOTIDE SEQUENCE [LARGE SCALE GENOMIC DNA]</scope>
    <source>
        <strain evidence="2">RS5460</strain>
    </source>
</reference>
<evidence type="ECO:0000313" key="2">
    <source>
        <dbReference type="Proteomes" id="UP001328107"/>
    </source>
</evidence>
<sequence>RKIQLQSSNDQLELHNENNRKKSAPILVWIVRGDASNLDIAEVYDAYGSIRDSAPAGVITIMAPEPFYVSMLTYGAALPLQAITAGFDAFGEEDKCTRVVQEDPARYQDLDADVRSPLITLSFGSGDTQVMLTAFKNKDPSLDLGKSLFVTSPGYVGCTVK</sequence>
<gene>
    <name evidence="1" type="ORF">PMAYCL1PPCAC_21615</name>
</gene>
<comment type="caution">
    <text evidence="1">The sequence shown here is derived from an EMBL/GenBank/DDBJ whole genome shotgun (WGS) entry which is preliminary data.</text>
</comment>
<dbReference type="Proteomes" id="UP001328107">
    <property type="component" value="Unassembled WGS sequence"/>
</dbReference>
<accession>A0AAN5I4T0</accession>
<proteinExistence type="predicted"/>
<keyword evidence="2" id="KW-1185">Reference proteome</keyword>
<feature type="non-terminal residue" evidence="1">
    <location>
        <position position="1"/>
    </location>
</feature>
<evidence type="ECO:0000313" key="1">
    <source>
        <dbReference type="EMBL" id="GMR51420.1"/>
    </source>
</evidence>
<feature type="non-terminal residue" evidence="1">
    <location>
        <position position="161"/>
    </location>
</feature>